<sequence length="230" mass="25680">MVRLVTDKESNKPRGYVFIEYMHTRDMKVAYKQADGKKLDNRRVLVDVERGKTVPNWHPRRLGGGLGTIRVGREDVNQKYSGRSATNSLQLSINNSNTNRSAACINSRSAASTKYNQSQNIDSRRTAATNTLTSASPTYQQPQYHATKRPENQDDPIEVGCNTATKQRTTDTQTTIGQCQAKLCNWSQNPLNQATPIAKDFKTLCSRNPPYNAKQPLLSIADQCTPLCNT</sequence>
<gene>
    <name evidence="1" type="ORF">LOK49_LG14G00472</name>
</gene>
<dbReference type="Proteomes" id="UP001060215">
    <property type="component" value="Chromosome 15"/>
</dbReference>
<accession>A0ACC0FA98</accession>
<evidence type="ECO:0000313" key="2">
    <source>
        <dbReference type="Proteomes" id="UP001060215"/>
    </source>
</evidence>
<evidence type="ECO:0000313" key="1">
    <source>
        <dbReference type="EMBL" id="KAI7985409.1"/>
    </source>
</evidence>
<keyword evidence="2" id="KW-1185">Reference proteome</keyword>
<keyword evidence="1" id="KW-0687">Ribonucleoprotein</keyword>
<name>A0ACC0FA98_9ERIC</name>
<proteinExistence type="predicted"/>
<dbReference type="EMBL" id="CM045772">
    <property type="protein sequence ID" value="KAI7985409.1"/>
    <property type="molecule type" value="Genomic_DNA"/>
</dbReference>
<organism evidence="1 2">
    <name type="scientific">Camellia lanceoleosa</name>
    <dbReference type="NCBI Taxonomy" id="1840588"/>
    <lineage>
        <taxon>Eukaryota</taxon>
        <taxon>Viridiplantae</taxon>
        <taxon>Streptophyta</taxon>
        <taxon>Embryophyta</taxon>
        <taxon>Tracheophyta</taxon>
        <taxon>Spermatophyta</taxon>
        <taxon>Magnoliopsida</taxon>
        <taxon>eudicotyledons</taxon>
        <taxon>Gunneridae</taxon>
        <taxon>Pentapetalae</taxon>
        <taxon>asterids</taxon>
        <taxon>Ericales</taxon>
        <taxon>Theaceae</taxon>
        <taxon>Camellia</taxon>
    </lineage>
</organism>
<reference evidence="1 2" key="1">
    <citation type="journal article" date="2022" name="Plant J.">
        <title>Chromosome-level genome of Camellia lanceoleosa provides a valuable resource for understanding genome evolution and self-incompatibility.</title>
        <authorList>
            <person name="Gong W."/>
            <person name="Xiao S."/>
            <person name="Wang L."/>
            <person name="Liao Z."/>
            <person name="Chang Y."/>
            <person name="Mo W."/>
            <person name="Hu G."/>
            <person name="Li W."/>
            <person name="Zhao G."/>
            <person name="Zhu H."/>
            <person name="Hu X."/>
            <person name="Ji K."/>
            <person name="Xiang X."/>
            <person name="Song Q."/>
            <person name="Yuan D."/>
            <person name="Jin S."/>
            <person name="Zhang L."/>
        </authorList>
    </citation>
    <scope>NUCLEOTIDE SEQUENCE [LARGE SCALE GENOMIC DNA]</scope>
    <source>
        <strain evidence="1">SQ_2022a</strain>
    </source>
</reference>
<comment type="caution">
    <text evidence="1">The sequence shown here is derived from an EMBL/GenBank/DDBJ whole genome shotgun (WGS) entry which is preliminary data.</text>
</comment>
<protein>
    <submittedName>
        <fullName evidence="1">U1 small nuclear ribonucleoprotein 70 kDa</fullName>
    </submittedName>
</protein>